<dbReference type="GO" id="GO:0004422">
    <property type="term" value="F:hypoxanthine phosphoribosyltransferase activity"/>
    <property type="evidence" value="ECO:0007669"/>
    <property type="project" value="TreeGrafter"/>
</dbReference>
<comment type="catalytic activity">
    <reaction evidence="1">
        <text>GMP + diphosphate = guanine + 5-phospho-alpha-D-ribose 1-diphosphate</text>
        <dbReference type="Rhea" id="RHEA:25424"/>
        <dbReference type="ChEBI" id="CHEBI:16235"/>
        <dbReference type="ChEBI" id="CHEBI:33019"/>
        <dbReference type="ChEBI" id="CHEBI:58017"/>
        <dbReference type="ChEBI" id="CHEBI:58115"/>
        <dbReference type="EC" id="2.4.2.8"/>
    </reaction>
    <physiologicalReaction direction="right-to-left" evidence="1">
        <dbReference type="Rhea" id="RHEA:25426"/>
    </physiologicalReaction>
</comment>
<dbReference type="GO" id="GO:0006178">
    <property type="term" value="P:guanine salvage"/>
    <property type="evidence" value="ECO:0007669"/>
    <property type="project" value="TreeGrafter"/>
</dbReference>
<dbReference type="Gene3D" id="3.40.50.2020">
    <property type="match status" value="1"/>
</dbReference>
<comment type="caution">
    <text evidence="4">The sequence shown here is derived from an EMBL/GenBank/DDBJ whole genome shotgun (WGS) entry which is preliminary data.</text>
</comment>
<evidence type="ECO:0000313" key="4">
    <source>
        <dbReference type="EMBL" id="HEN43136.1"/>
    </source>
</evidence>
<comment type="catalytic activity">
    <reaction evidence="2">
        <text>IMP + diphosphate = hypoxanthine + 5-phospho-alpha-D-ribose 1-diphosphate</text>
        <dbReference type="Rhea" id="RHEA:17973"/>
        <dbReference type="ChEBI" id="CHEBI:17368"/>
        <dbReference type="ChEBI" id="CHEBI:33019"/>
        <dbReference type="ChEBI" id="CHEBI:58017"/>
        <dbReference type="ChEBI" id="CHEBI:58053"/>
        <dbReference type="EC" id="2.4.2.8"/>
    </reaction>
    <physiologicalReaction direction="right-to-left" evidence="2">
        <dbReference type="Rhea" id="RHEA:17975"/>
    </physiologicalReaction>
</comment>
<dbReference type="InterPro" id="IPR050408">
    <property type="entry name" value="HGPRT"/>
</dbReference>
<evidence type="ECO:0000256" key="1">
    <source>
        <dbReference type="ARBA" id="ARBA00048811"/>
    </source>
</evidence>
<dbReference type="AlphaFoldDB" id="A0A831XMG2"/>
<sequence>MSVTLDEVKHVYAEADCLFTAPQVEEAIDRMAREITARLADANPIVFCVMNGGLIVSGRLLPKLEFPLEAEYLHATRYGHRLYGTVLDWKVRPSKELKDRTVLIIDDILDEGETLGAIVDWCRNMEAREVLTAVLVDKEHDRKARPDLVPEFVGLRTPDRYLFGYGMDYKGYWRNAPGIFALKGY</sequence>
<dbReference type="PANTHER" id="PTHR43340:SF1">
    <property type="entry name" value="HYPOXANTHINE PHOSPHORIBOSYLTRANSFERASE"/>
    <property type="match status" value="1"/>
</dbReference>
<gene>
    <name evidence="4" type="ORF">ENQ87_12350</name>
</gene>
<evidence type="ECO:0000259" key="3">
    <source>
        <dbReference type="Pfam" id="PF00156"/>
    </source>
</evidence>
<proteinExistence type="predicted"/>
<reference evidence="4" key="1">
    <citation type="journal article" date="2020" name="mSystems">
        <title>Genome- and Community-Level Interaction Insights into Carbon Utilization and Element Cycling Functions of Hydrothermarchaeota in Hydrothermal Sediment.</title>
        <authorList>
            <person name="Zhou Z."/>
            <person name="Liu Y."/>
            <person name="Xu W."/>
            <person name="Pan J."/>
            <person name="Luo Z.H."/>
            <person name="Li M."/>
        </authorList>
    </citation>
    <scope>NUCLEOTIDE SEQUENCE [LARGE SCALE GENOMIC DNA]</scope>
    <source>
        <strain evidence="4">SpSt-349</strain>
    </source>
</reference>
<dbReference type="GO" id="GO:0005829">
    <property type="term" value="C:cytosol"/>
    <property type="evidence" value="ECO:0007669"/>
    <property type="project" value="TreeGrafter"/>
</dbReference>
<keyword evidence="4" id="KW-0328">Glycosyltransferase</keyword>
<dbReference type="InterPro" id="IPR000836">
    <property type="entry name" value="PRTase_dom"/>
</dbReference>
<accession>A0A831XMG2</accession>
<dbReference type="GO" id="GO:0046100">
    <property type="term" value="P:hypoxanthine metabolic process"/>
    <property type="evidence" value="ECO:0007669"/>
    <property type="project" value="TreeGrafter"/>
</dbReference>
<evidence type="ECO:0000256" key="2">
    <source>
        <dbReference type="ARBA" id="ARBA00049402"/>
    </source>
</evidence>
<dbReference type="EMBL" id="DSOV01000056">
    <property type="protein sequence ID" value="HEN43136.1"/>
    <property type="molecule type" value="Genomic_DNA"/>
</dbReference>
<dbReference type="GO" id="GO:0000287">
    <property type="term" value="F:magnesium ion binding"/>
    <property type="evidence" value="ECO:0007669"/>
    <property type="project" value="TreeGrafter"/>
</dbReference>
<dbReference type="InterPro" id="IPR029057">
    <property type="entry name" value="PRTase-like"/>
</dbReference>
<dbReference type="Pfam" id="PF00156">
    <property type="entry name" value="Pribosyltran"/>
    <property type="match status" value="1"/>
</dbReference>
<dbReference type="SUPFAM" id="SSF53271">
    <property type="entry name" value="PRTase-like"/>
    <property type="match status" value="1"/>
</dbReference>
<feature type="domain" description="Phosphoribosyltransferase" evidence="3">
    <location>
        <begin position="18"/>
        <end position="145"/>
    </location>
</feature>
<dbReference type="GO" id="GO:0032263">
    <property type="term" value="P:GMP salvage"/>
    <property type="evidence" value="ECO:0007669"/>
    <property type="project" value="TreeGrafter"/>
</dbReference>
<name>A0A831XMG2_GEOME</name>
<dbReference type="CDD" id="cd06223">
    <property type="entry name" value="PRTases_typeI"/>
    <property type="match status" value="1"/>
</dbReference>
<protein>
    <submittedName>
        <fullName evidence="4">Hypoxanthine-guanine phosphoribosyltransferase</fullName>
        <ecNumber evidence="4">2.4.2.8</ecNumber>
    </submittedName>
</protein>
<organism evidence="4">
    <name type="scientific">Geobacter metallireducens</name>
    <dbReference type="NCBI Taxonomy" id="28232"/>
    <lineage>
        <taxon>Bacteria</taxon>
        <taxon>Pseudomonadati</taxon>
        <taxon>Thermodesulfobacteriota</taxon>
        <taxon>Desulfuromonadia</taxon>
        <taxon>Geobacterales</taxon>
        <taxon>Geobacteraceae</taxon>
        <taxon>Geobacter</taxon>
    </lineage>
</organism>
<dbReference type="GO" id="GO:0032264">
    <property type="term" value="P:IMP salvage"/>
    <property type="evidence" value="ECO:0007669"/>
    <property type="project" value="TreeGrafter"/>
</dbReference>
<keyword evidence="4" id="KW-0808">Transferase</keyword>
<dbReference type="PANTHER" id="PTHR43340">
    <property type="entry name" value="HYPOXANTHINE-GUANINE PHOSPHORIBOSYLTRANSFERASE"/>
    <property type="match status" value="1"/>
</dbReference>
<dbReference type="NCBIfam" id="NF006605">
    <property type="entry name" value="PRK09162.1"/>
    <property type="match status" value="1"/>
</dbReference>
<dbReference type="EC" id="2.4.2.8" evidence="4"/>